<proteinExistence type="predicted"/>
<dbReference type="AlphaFoldDB" id="A0A226I5F6"/>
<keyword evidence="4" id="KW-1185">Reference proteome</keyword>
<organism evidence="3 4">
    <name type="scientific">Flavobacterium oncorhynchi</name>
    <dbReference type="NCBI Taxonomy" id="728056"/>
    <lineage>
        <taxon>Bacteria</taxon>
        <taxon>Pseudomonadati</taxon>
        <taxon>Bacteroidota</taxon>
        <taxon>Flavobacteriia</taxon>
        <taxon>Flavobacteriales</taxon>
        <taxon>Flavobacteriaceae</taxon>
        <taxon>Flavobacterium</taxon>
    </lineage>
</organism>
<dbReference type="Gene3D" id="2.60.40.10">
    <property type="entry name" value="Immunoglobulins"/>
    <property type="match status" value="1"/>
</dbReference>
<dbReference type="RefSeq" id="WP_089053672.1">
    <property type="nucleotide sequence ID" value="NZ_JBGGGN010000001.1"/>
</dbReference>
<keyword evidence="1" id="KW-0732">Signal</keyword>
<sequence>MKKKLLLLSTLLTTVIFVSCSSDNSGDTPPPVVAQPLPITISAASSEFLIPGENLEITGTNFINKDYPTKIFINNTEITPKEISNTKIILTVPTDLTTGTNTLKLQINSLNSSPISFFTMAKGWNKLTILGNVDIQSSSALENSNTIFSYINSITSNDGSFSGAAAKLAITPRGYELARINQSGNYGDFKMVDEKTGVLTNTGAAFFTDNVFETQKKVNVDLSFSPAINGLKVGYLDNKICILTTSISGQIYTTDKGSTIIKNDPPIWAAKVGSGGTSVSARLGISVYGKSVSDNKFYQAGVLYDPKKYGSNNLKNVILQSETGYNNWIVKDTVSKQADSKIYPNTYKFVNINRIFGINKTDNTLMVSTDMLQTWNVVKTNVAAFFLRTDAQWYIQSGDKLFVTKDSGATWQVELELPAGSVVNDIAFSKTKIIVSGNKGLHYVKFE</sequence>
<dbReference type="Pfam" id="PF01833">
    <property type="entry name" value="TIG"/>
    <property type="match status" value="1"/>
</dbReference>
<dbReference type="Proteomes" id="UP000198336">
    <property type="component" value="Unassembled WGS sequence"/>
</dbReference>
<dbReference type="InterPro" id="IPR002909">
    <property type="entry name" value="IPT_dom"/>
</dbReference>
<dbReference type="InterPro" id="IPR014756">
    <property type="entry name" value="Ig_E-set"/>
</dbReference>
<evidence type="ECO:0000259" key="2">
    <source>
        <dbReference type="Pfam" id="PF01833"/>
    </source>
</evidence>
<dbReference type="PROSITE" id="PS51257">
    <property type="entry name" value="PROKAR_LIPOPROTEIN"/>
    <property type="match status" value="1"/>
</dbReference>
<dbReference type="EMBL" id="MUHA01000007">
    <property type="protein sequence ID" value="OXB01399.1"/>
    <property type="molecule type" value="Genomic_DNA"/>
</dbReference>
<feature type="signal peptide" evidence="1">
    <location>
        <begin position="1"/>
        <end position="20"/>
    </location>
</feature>
<dbReference type="SUPFAM" id="SSF110296">
    <property type="entry name" value="Oligoxyloglucan reducing end-specific cellobiohydrolase"/>
    <property type="match status" value="1"/>
</dbReference>
<feature type="chain" id="PRO_5012330311" description="IPT/TIG domain-containing protein" evidence="1">
    <location>
        <begin position="21"/>
        <end position="447"/>
    </location>
</feature>
<evidence type="ECO:0000256" key="1">
    <source>
        <dbReference type="SAM" id="SignalP"/>
    </source>
</evidence>
<accession>A0A226I5F6</accession>
<evidence type="ECO:0000313" key="4">
    <source>
        <dbReference type="Proteomes" id="UP000198336"/>
    </source>
</evidence>
<dbReference type="InterPro" id="IPR013783">
    <property type="entry name" value="Ig-like_fold"/>
</dbReference>
<protein>
    <recommendedName>
        <fullName evidence="2">IPT/TIG domain-containing protein</fullName>
    </recommendedName>
</protein>
<gene>
    <name evidence="3" type="ORF">B0A75_07505</name>
</gene>
<reference evidence="3 4" key="1">
    <citation type="submission" date="2016-11" db="EMBL/GenBank/DDBJ databases">
        <title>Whole genomes of Flavobacteriaceae.</title>
        <authorList>
            <person name="Stine C."/>
            <person name="Li C."/>
            <person name="Tadesse D."/>
        </authorList>
    </citation>
    <scope>NUCLEOTIDE SEQUENCE [LARGE SCALE GENOMIC DNA]</scope>
    <source>
        <strain evidence="3 4">CCUG 59446</strain>
    </source>
</reference>
<evidence type="ECO:0000313" key="3">
    <source>
        <dbReference type="EMBL" id="OXB01399.1"/>
    </source>
</evidence>
<dbReference type="SUPFAM" id="SSF81296">
    <property type="entry name" value="E set domains"/>
    <property type="match status" value="1"/>
</dbReference>
<comment type="caution">
    <text evidence="3">The sequence shown here is derived from an EMBL/GenBank/DDBJ whole genome shotgun (WGS) entry which is preliminary data.</text>
</comment>
<feature type="domain" description="IPT/TIG" evidence="2">
    <location>
        <begin position="42"/>
        <end position="117"/>
    </location>
</feature>
<name>A0A226I5F6_9FLAO</name>